<evidence type="ECO:0000259" key="10">
    <source>
        <dbReference type="PROSITE" id="PS50262"/>
    </source>
</evidence>
<evidence type="ECO:0000313" key="11">
    <source>
        <dbReference type="EMBL" id="CAF1123517.1"/>
    </source>
</evidence>
<dbReference type="Proteomes" id="UP000677228">
    <property type="component" value="Unassembled WGS sequence"/>
</dbReference>
<dbReference type="AlphaFoldDB" id="A0A8S2E669"/>
<evidence type="ECO:0000256" key="4">
    <source>
        <dbReference type="ARBA" id="ARBA00022989"/>
    </source>
</evidence>
<dbReference type="EMBL" id="CAJNOK010010741">
    <property type="protein sequence ID" value="CAF1123517.1"/>
    <property type="molecule type" value="Genomic_DNA"/>
</dbReference>
<feature type="domain" description="G-protein coupled receptors family 1 profile" evidence="10">
    <location>
        <begin position="29"/>
        <end position="389"/>
    </location>
</feature>
<name>A0A8S2E669_9BILA</name>
<comment type="subcellular location">
    <subcellularLocation>
        <location evidence="1">Cell membrane</location>
        <topology evidence="1">Multi-pass membrane protein</topology>
    </subcellularLocation>
</comment>
<dbReference type="Gene3D" id="1.20.1070.10">
    <property type="entry name" value="Rhodopsin 7-helix transmembrane proteins"/>
    <property type="match status" value="2"/>
</dbReference>
<dbReference type="InterPro" id="IPR017452">
    <property type="entry name" value="GPCR_Rhodpsn_7TM"/>
</dbReference>
<keyword evidence="4 9" id="KW-1133">Transmembrane helix</keyword>
<dbReference type="Proteomes" id="UP000682733">
    <property type="component" value="Unassembled WGS sequence"/>
</dbReference>
<evidence type="ECO:0000256" key="9">
    <source>
        <dbReference type="SAM" id="Phobius"/>
    </source>
</evidence>
<dbReference type="InterPro" id="IPR000276">
    <property type="entry name" value="GPCR_Rhodpsn"/>
</dbReference>
<protein>
    <recommendedName>
        <fullName evidence="10">G-protein coupled receptors family 1 profile domain-containing protein</fullName>
    </recommendedName>
</protein>
<dbReference type="Pfam" id="PF00001">
    <property type="entry name" value="7tm_1"/>
    <property type="match status" value="1"/>
</dbReference>
<evidence type="ECO:0000313" key="12">
    <source>
        <dbReference type="EMBL" id="CAF3899420.1"/>
    </source>
</evidence>
<keyword evidence="5 9" id="KW-0472">Membrane</keyword>
<dbReference type="PROSITE" id="PS50262">
    <property type="entry name" value="G_PROTEIN_RECEP_F1_2"/>
    <property type="match status" value="1"/>
</dbReference>
<dbReference type="PRINTS" id="PR00237">
    <property type="entry name" value="GPCRRHODOPSN"/>
</dbReference>
<organism evidence="11 13">
    <name type="scientific">Didymodactylos carnosus</name>
    <dbReference type="NCBI Taxonomy" id="1234261"/>
    <lineage>
        <taxon>Eukaryota</taxon>
        <taxon>Metazoa</taxon>
        <taxon>Spiralia</taxon>
        <taxon>Gnathifera</taxon>
        <taxon>Rotifera</taxon>
        <taxon>Eurotatoria</taxon>
        <taxon>Bdelloidea</taxon>
        <taxon>Philodinida</taxon>
        <taxon>Philodinidae</taxon>
        <taxon>Didymodactylos</taxon>
    </lineage>
</organism>
<dbReference type="PANTHER" id="PTHR24241">
    <property type="entry name" value="NEUROPEPTIDE RECEPTOR-RELATED G-PROTEIN COUPLED RECEPTOR"/>
    <property type="match status" value="1"/>
</dbReference>
<feature type="region of interest" description="Disordered" evidence="8">
    <location>
        <begin position="274"/>
        <end position="305"/>
    </location>
</feature>
<dbReference type="GO" id="GO:0005886">
    <property type="term" value="C:plasma membrane"/>
    <property type="evidence" value="ECO:0007669"/>
    <property type="project" value="UniProtKB-SubCell"/>
</dbReference>
<evidence type="ECO:0000256" key="7">
    <source>
        <dbReference type="RuleBase" id="RU000688"/>
    </source>
</evidence>
<proteinExistence type="inferred from homology"/>
<evidence type="ECO:0000256" key="8">
    <source>
        <dbReference type="SAM" id="MobiDB-lite"/>
    </source>
</evidence>
<feature type="transmembrane region" description="Helical" evidence="9">
    <location>
        <begin position="114"/>
        <end position="131"/>
    </location>
</feature>
<feature type="transmembrane region" description="Helical" evidence="9">
    <location>
        <begin position="69"/>
        <end position="90"/>
    </location>
</feature>
<dbReference type="CDD" id="cd00637">
    <property type="entry name" value="7tm_classA_rhodopsin-like"/>
    <property type="match status" value="1"/>
</dbReference>
<keyword evidence="7" id="KW-0297">G-protein coupled receptor</keyword>
<feature type="transmembrane region" description="Helical" evidence="9">
    <location>
        <begin position="29"/>
        <end position="48"/>
    </location>
</feature>
<dbReference type="SUPFAM" id="SSF81321">
    <property type="entry name" value="Family A G protein-coupled receptor-like"/>
    <property type="match status" value="1"/>
</dbReference>
<keyword evidence="2" id="KW-1003">Cell membrane</keyword>
<keyword evidence="3 7" id="KW-0812">Transmembrane</keyword>
<dbReference type="EMBL" id="CAJOBA010018393">
    <property type="protein sequence ID" value="CAF3899420.1"/>
    <property type="molecule type" value="Genomic_DNA"/>
</dbReference>
<sequence>MNGTLWHYEALFFSFCVDSGFNRCPLPSLSVAVGVFTLVCISIERYIAICRPLLILKLQSLPLGSLMNGLILVGIWIIGILTALPNIYMYEYKPLKTVGKHKCEKSPKKFSDKSYMLSLLILYFLIPMIVIRDPYDIVVIFCHSILASYQSKTRSSSSTPPQPSPLFYTSTHGDICPANAQTYSSENLPLAGNIKSSAVCYNVNHDLRRLSSKTSNQSNNSRSDDEVYCNGNVNCNNNVDFVSSSWPKNMGNTDIKIPLSIIEQKSKQQFNRIRTTSHPGFRSSSKDSTNNHHRREHHKKSSSSKFHRFLDTLRRSSSSQAYRLDKNRRKALKILIAIILEFFICWTPLFIFHTIGAFQKSIYKQVPTVVVNIILIFSFASATCNPFTYYFMSKRYRLALYEYITCRLYFANVKKKNSQRLPLPLQQHNQQFKNIVQQHQKENGCNNRKMITVTERQDRIRANTLH</sequence>
<evidence type="ECO:0000256" key="1">
    <source>
        <dbReference type="ARBA" id="ARBA00004651"/>
    </source>
</evidence>
<evidence type="ECO:0000256" key="5">
    <source>
        <dbReference type="ARBA" id="ARBA00023136"/>
    </source>
</evidence>
<dbReference type="PROSITE" id="PS00237">
    <property type="entry name" value="G_PROTEIN_RECEP_F1_1"/>
    <property type="match status" value="1"/>
</dbReference>
<keyword evidence="7" id="KW-0807">Transducer</keyword>
<accession>A0A8S2E669</accession>
<keyword evidence="6 7" id="KW-0675">Receptor</keyword>
<feature type="transmembrane region" description="Helical" evidence="9">
    <location>
        <begin position="334"/>
        <end position="358"/>
    </location>
</feature>
<evidence type="ECO:0000256" key="2">
    <source>
        <dbReference type="ARBA" id="ARBA00022475"/>
    </source>
</evidence>
<reference evidence="11" key="1">
    <citation type="submission" date="2021-02" db="EMBL/GenBank/DDBJ databases">
        <authorList>
            <person name="Nowell W R."/>
        </authorList>
    </citation>
    <scope>NUCLEOTIDE SEQUENCE</scope>
</reference>
<gene>
    <name evidence="11" type="ORF">OVA965_LOCUS20296</name>
    <name evidence="12" type="ORF">TMI583_LOCUS20629</name>
</gene>
<evidence type="ECO:0000256" key="6">
    <source>
        <dbReference type="ARBA" id="ARBA00023170"/>
    </source>
</evidence>
<feature type="transmembrane region" description="Helical" evidence="9">
    <location>
        <begin position="370"/>
        <end position="392"/>
    </location>
</feature>
<comment type="similarity">
    <text evidence="7">Belongs to the G-protein coupled receptor 1 family.</text>
</comment>
<feature type="compositionally biased region" description="Basic residues" evidence="8">
    <location>
        <begin position="291"/>
        <end position="305"/>
    </location>
</feature>
<dbReference type="GO" id="GO:0004930">
    <property type="term" value="F:G protein-coupled receptor activity"/>
    <property type="evidence" value="ECO:0007669"/>
    <property type="project" value="UniProtKB-KW"/>
</dbReference>
<evidence type="ECO:0000313" key="13">
    <source>
        <dbReference type="Proteomes" id="UP000677228"/>
    </source>
</evidence>
<comment type="caution">
    <text evidence="11">The sequence shown here is derived from an EMBL/GenBank/DDBJ whole genome shotgun (WGS) entry which is preliminary data.</text>
</comment>
<feature type="compositionally biased region" description="Polar residues" evidence="8">
    <location>
        <begin position="274"/>
        <end position="288"/>
    </location>
</feature>
<evidence type="ECO:0000256" key="3">
    <source>
        <dbReference type="ARBA" id="ARBA00022692"/>
    </source>
</evidence>